<dbReference type="Proteomes" id="UP001333110">
    <property type="component" value="Unassembled WGS sequence"/>
</dbReference>
<name>A0AAN7NKT6_MYCAM</name>
<protein>
    <submittedName>
        <fullName evidence="1">Uncharacterized protein</fullName>
    </submittedName>
</protein>
<evidence type="ECO:0000313" key="2">
    <source>
        <dbReference type="Proteomes" id="UP001333110"/>
    </source>
</evidence>
<dbReference type="AlphaFoldDB" id="A0AAN7NKT6"/>
<gene>
    <name evidence="1" type="ORF">QYF61_004130</name>
</gene>
<evidence type="ECO:0000313" key="1">
    <source>
        <dbReference type="EMBL" id="KAK4818017.1"/>
    </source>
</evidence>
<accession>A0AAN7NKT6</accession>
<sequence length="79" mass="8575">MILFYAGATQLESSSAEKDLGVLVDTKLNMTKKANGVLGCISQSIASRLREVILPLYSVLESVEELGPKSIYDQDQAQV</sequence>
<comment type="caution">
    <text evidence="1">The sequence shown here is derived from an EMBL/GenBank/DDBJ whole genome shotgun (WGS) entry which is preliminary data.</text>
</comment>
<keyword evidence="2" id="KW-1185">Reference proteome</keyword>
<organism evidence="1 2">
    <name type="scientific">Mycteria americana</name>
    <name type="common">Wood stork</name>
    <dbReference type="NCBI Taxonomy" id="33587"/>
    <lineage>
        <taxon>Eukaryota</taxon>
        <taxon>Metazoa</taxon>
        <taxon>Chordata</taxon>
        <taxon>Craniata</taxon>
        <taxon>Vertebrata</taxon>
        <taxon>Euteleostomi</taxon>
        <taxon>Archelosauria</taxon>
        <taxon>Archosauria</taxon>
        <taxon>Dinosauria</taxon>
        <taxon>Saurischia</taxon>
        <taxon>Theropoda</taxon>
        <taxon>Coelurosauria</taxon>
        <taxon>Aves</taxon>
        <taxon>Neognathae</taxon>
        <taxon>Neoaves</taxon>
        <taxon>Aequornithes</taxon>
        <taxon>Ciconiiformes</taxon>
        <taxon>Ciconiidae</taxon>
        <taxon>Mycteria</taxon>
    </lineage>
</organism>
<reference evidence="1 2" key="1">
    <citation type="journal article" date="2023" name="J. Hered.">
        <title>Chromosome-level genome of the wood stork (Mycteria americana) provides insight into avian chromosome evolution.</title>
        <authorList>
            <person name="Flamio R. Jr."/>
            <person name="Ramstad K.M."/>
        </authorList>
    </citation>
    <scope>NUCLEOTIDE SEQUENCE [LARGE SCALE GENOMIC DNA]</scope>
    <source>
        <strain evidence="1">JAX WOST 10</strain>
    </source>
</reference>
<dbReference type="EMBL" id="JAUNZN010000007">
    <property type="protein sequence ID" value="KAK4818017.1"/>
    <property type="molecule type" value="Genomic_DNA"/>
</dbReference>
<proteinExistence type="predicted"/>